<evidence type="ECO:0000313" key="6">
    <source>
        <dbReference type="EMBL" id="RGR68356.1"/>
    </source>
</evidence>
<dbReference type="EMBL" id="CZBL01000001">
    <property type="protein sequence ID" value="CUP50591.1"/>
    <property type="molecule type" value="Genomic_DNA"/>
</dbReference>
<proteinExistence type="predicted"/>
<dbReference type="STRING" id="47678.ERS852494_02921"/>
<evidence type="ECO:0000259" key="2">
    <source>
        <dbReference type="Pfam" id="PF04773"/>
    </source>
</evidence>
<evidence type="ECO:0000313" key="8">
    <source>
        <dbReference type="Proteomes" id="UP000095725"/>
    </source>
</evidence>
<keyword evidence="1" id="KW-0812">Transmembrane</keyword>
<dbReference type="AlphaFoldDB" id="A0A174NTK2"/>
<dbReference type="InterPro" id="IPR012373">
    <property type="entry name" value="Ferrdict_sens_TM"/>
</dbReference>
<keyword evidence="1" id="KW-0472">Membrane</keyword>
<feature type="transmembrane region" description="Helical" evidence="1">
    <location>
        <begin position="107"/>
        <end position="127"/>
    </location>
</feature>
<accession>A0A174NTK2</accession>
<evidence type="ECO:0000259" key="3">
    <source>
        <dbReference type="Pfam" id="PF16344"/>
    </source>
</evidence>
<protein>
    <submittedName>
        <fullName evidence="6">FecR family protein</fullName>
    </submittedName>
    <submittedName>
        <fullName evidence="4">Putative anti-sigma factor</fullName>
    </submittedName>
</protein>
<reference evidence="6 9" key="2">
    <citation type="submission" date="2018-08" db="EMBL/GenBank/DDBJ databases">
        <title>A genome reference for cultivated species of the human gut microbiota.</title>
        <authorList>
            <person name="Zou Y."/>
            <person name="Xue W."/>
            <person name="Luo G."/>
        </authorList>
    </citation>
    <scope>NUCLEOTIDE SEQUENCE [LARGE SCALE GENOMIC DNA]</scope>
    <source>
        <strain evidence="6 9">AF24-29LB</strain>
    </source>
</reference>
<evidence type="ECO:0000313" key="4">
    <source>
        <dbReference type="EMBL" id="CUP50591.1"/>
    </source>
</evidence>
<name>A0A174NTK2_9BACE</name>
<reference evidence="7 8" key="1">
    <citation type="submission" date="2015-09" db="EMBL/GenBank/DDBJ databases">
        <authorList>
            <consortium name="Pathogen Informatics"/>
        </authorList>
    </citation>
    <scope>NUCLEOTIDE SEQUENCE [LARGE SCALE GENOMIC DNA]</scope>
    <source>
        <strain evidence="5 7">2789STDY5834880</strain>
        <strain evidence="4 8">2789STDY5834946</strain>
    </source>
</reference>
<gene>
    <name evidence="6" type="ORF">DWY26_16205</name>
    <name evidence="5" type="ORF">ERS852494_02921</name>
    <name evidence="4" type="ORF">ERS852558_00382</name>
</gene>
<dbReference type="InterPro" id="IPR032508">
    <property type="entry name" value="FecR_C"/>
</dbReference>
<dbReference type="Proteomes" id="UP000095657">
    <property type="component" value="Unassembled WGS sequence"/>
</dbReference>
<evidence type="ECO:0000256" key="1">
    <source>
        <dbReference type="SAM" id="Phobius"/>
    </source>
</evidence>
<dbReference type="Proteomes" id="UP000284205">
    <property type="component" value="Unassembled WGS sequence"/>
</dbReference>
<organism evidence="4 8">
    <name type="scientific">Bacteroides caccae</name>
    <dbReference type="NCBI Taxonomy" id="47678"/>
    <lineage>
        <taxon>Bacteria</taxon>
        <taxon>Pseudomonadati</taxon>
        <taxon>Bacteroidota</taxon>
        <taxon>Bacteroidia</taxon>
        <taxon>Bacteroidales</taxon>
        <taxon>Bacteroidaceae</taxon>
        <taxon>Bacteroides</taxon>
    </lineage>
</organism>
<dbReference type="PANTHER" id="PTHR30273:SF2">
    <property type="entry name" value="PROTEIN FECR"/>
    <property type="match status" value="1"/>
</dbReference>
<dbReference type="PIRSF" id="PIRSF018266">
    <property type="entry name" value="FecR"/>
    <property type="match status" value="1"/>
</dbReference>
<dbReference type="Gene3D" id="3.55.50.30">
    <property type="match status" value="1"/>
</dbReference>
<dbReference type="EMBL" id="QRUO01000017">
    <property type="protein sequence ID" value="RGR68356.1"/>
    <property type="molecule type" value="Genomic_DNA"/>
</dbReference>
<dbReference type="Gene3D" id="2.60.120.1440">
    <property type="match status" value="1"/>
</dbReference>
<evidence type="ECO:0000313" key="7">
    <source>
        <dbReference type="Proteomes" id="UP000095657"/>
    </source>
</evidence>
<dbReference type="Pfam" id="PF04773">
    <property type="entry name" value="FecR"/>
    <property type="match status" value="1"/>
</dbReference>
<evidence type="ECO:0000313" key="5">
    <source>
        <dbReference type="EMBL" id="CUP71306.1"/>
    </source>
</evidence>
<sequence length="344" mass="40744">MQCRDRHKSFVFNIRDVCFIMKMKNVKKIDMNKKLYEQIKALLADKLDEKEQKELFHHREFEERMHLQWNMDRQKELDDEVGRKMWKMVRQKCLDCRQQKKHVYIPYWLSVAAVALVLLLGATWMYFSGNKVNGAKDAFVEVVSKEGRLYMLPDSSRVWMHPGSSIRYPENFVQNRKVWLKGNSHFDVYKQDGKHFIVYIDRAFVEVKGTSFLINQEQANISKVTLFSGKVDFTIVGTEHTIEMKPSQELTFNAEKASVKVDEMQGVKWKEGNYEFTNVDLSSWIEIVGRIYNVKISLEHGQATKNLLNGRLRYNESLEEAIEKMCFSTGWRYRKENGEYIIFR</sequence>
<dbReference type="PANTHER" id="PTHR30273">
    <property type="entry name" value="PERIPLASMIC SIGNAL SENSOR AND SIGMA FACTOR ACTIVATOR FECR-RELATED"/>
    <property type="match status" value="1"/>
</dbReference>
<feature type="domain" description="FecR protein" evidence="2">
    <location>
        <begin position="145"/>
        <end position="231"/>
    </location>
</feature>
<dbReference type="Pfam" id="PF16344">
    <property type="entry name" value="FecR_C"/>
    <property type="match status" value="1"/>
</dbReference>
<dbReference type="EMBL" id="CZAI01000006">
    <property type="protein sequence ID" value="CUP71306.1"/>
    <property type="molecule type" value="Genomic_DNA"/>
</dbReference>
<dbReference type="InterPro" id="IPR006860">
    <property type="entry name" value="FecR"/>
</dbReference>
<dbReference type="Proteomes" id="UP000095725">
    <property type="component" value="Unassembled WGS sequence"/>
</dbReference>
<evidence type="ECO:0000313" key="9">
    <source>
        <dbReference type="Proteomes" id="UP000284205"/>
    </source>
</evidence>
<keyword evidence="1" id="KW-1133">Transmembrane helix</keyword>
<dbReference type="GO" id="GO:0016989">
    <property type="term" value="F:sigma factor antagonist activity"/>
    <property type="evidence" value="ECO:0007669"/>
    <property type="project" value="TreeGrafter"/>
</dbReference>
<feature type="domain" description="Protein FecR C-terminal" evidence="3">
    <location>
        <begin position="274"/>
        <end position="342"/>
    </location>
</feature>